<evidence type="ECO:0000313" key="6">
    <source>
        <dbReference type="EMBL" id="KAJ0400971.1"/>
    </source>
</evidence>
<dbReference type="Pfam" id="PF13476">
    <property type="entry name" value="AAA_23"/>
    <property type="match status" value="1"/>
</dbReference>
<proteinExistence type="inferred from homology"/>
<dbReference type="InterPro" id="IPR027417">
    <property type="entry name" value="P-loop_NTPase"/>
</dbReference>
<evidence type="ECO:0000256" key="3">
    <source>
        <dbReference type="ARBA" id="ARBA00023054"/>
    </source>
</evidence>
<reference evidence="6" key="1">
    <citation type="submission" date="2021-12" db="EMBL/GenBank/DDBJ databases">
        <title>Prjna785345.</title>
        <authorList>
            <person name="Rujirawat T."/>
            <person name="Krajaejun T."/>
        </authorList>
    </citation>
    <scope>NUCLEOTIDE SEQUENCE</scope>
    <source>
        <strain evidence="6">Pi057C3</strain>
    </source>
</reference>
<gene>
    <name evidence="6" type="ORF">P43SY_008774</name>
</gene>
<evidence type="ECO:0000259" key="5">
    <source>
        <dbReference type="Pfam" id="PF13476"/>
    </source>
</evidence>
<dbReference type="EMBL" id="JAKCXM010000141">
    <property type="protein sequence ID" value="KAJ0400971.1"/>
    <property type="molecule type" value="Genomic_DNA"/>
</dbReference>
<dbReference type="Gene3D" id="3.40.50.300">
    <property type="entry name" value="P-loop containing nucleotide triphosphate hydrolases"/>
    <property type="match status" value="1"/>
</dbReference>
<comment type="caution">
    <text evidence="6">The sequence shown here is derived from an EMBL/GenBank/DDBJ whole genome shotgun (WGS) entry which is preliminary data.</text>
</comment>
<dbReference type="GO" id="GO:0016887">
    <property type="term" value="F:ATP hydrolysis activity"/>
    <property type="evidence" value="ECO:0007669"/>
    <property type="project" value="InterPro"/>
</dbReference>
<dbReference type="GO" id="GO:0030915">
    <property type="term" value="C:Smc5-Smc6 complex"/>
    <property type="evidence" value="ECO:0007669"/>
    <property type="project" value="TreeGrafter"/>
</dbReference>
<keyword evidence="3 4" id="KW-0175">Coiled coil</keyword>
<name>A0AAD5LH55_PYTIN</name>
<evidence type="ECO:0000256" key="4">
    <source>
        <dbReference type="SAM" id="Coils"/>
    </source>
</evidence>
<dbReference type="InterPro" id="IPR038729">
    <property type="entry name" value="Rad50/SbcC_AAA"/>
</dbReference>
<dbReference type="PANTHER" id="PTHR45916:SF1">
    <property type="entry name" value="STRUCTURAL MAINTENANCE OF CHROMOSOMES PROTEIN 5"/>
    <property type="match status" value="1"/>
</dbReference>
<evidence type="ECO:0000256" key="1">
    <source>
        <dbReference type="ARBA" id="ARBA00010171"/>
    </source>
</evidence>
<evidence type="ECO:0000256" key="2">
    <source>
        <dbReference type="ARBA" id="ARBA00018687"/>
    </source>
</evidence>
<dbReference type="GO" id="GO:0003697">
    <property type="term" value="F:single-stranded DNA binding"/>
    <property type="evidence" value="ECO:0007669"/>
    <property type="project" value="TreeGrafter"/>
</dbReference>
<evidence type="ECO:0000313" key="7">
    <source>
        <dbReference type="Proteomes" id="UP001209570"/>
    </source>
</evidence>
<accession>A0AAD5LH55</accession>
<dbReference type="PANTHER" id="PTHR45916">
    <property type="entry name" value="STRUCTURAL MAINTENANCE OF CHROMOSOMES PROTEIN 5"/>
    <property type="match status" value="1"/>
</dbReference>
<dbReference type="GO" id="GO:0000724">
    <property type="term" value="P:double-strand break repair via homologous recombination"/>
    <property type="evidence" value="ECO:0007669"/>
    <property type="project" value="TreeGrafter"/>
</dbReference>
<feature type="domain" description="Rad50/SbcC-type AAA" evidence="5">
    <location>
        <begin position="29"/>
        <end position="212"/>
    </location>
</feature>
<feature type="coiled-coil region" evidence="4">
    <location>
        <begin position="285"/>
        <end position="312"/>
    </location>
</feature>
<organism evidence="6 7">
    <name type="scientific">Pythium insidiosum</name>
    <name type="common">Pythiosis disease agent</name>
    <dbReference type="NCBI Taxonomy" id="114742"/>
    <lineage>
        <taxon>Eukaryota</taxon>
        <taxon>Sar</taxon>
        <taxon>Stramenopiles</taxon>
        <taxon>Oomycota</taxon>
        <taxon>Peronosporomycetes</taxon>
        <taxon>Pythiales</taxon>
        <taxon>Pythiaceae</taxon>
        <taxon>Pythium</taxon>
    </lineage>
</organism>
<dbReference type="SUPFAM" id="SSF52540">
    <property type="entry name" value="P-loop containing nucleoside triphosphate hydrolases"/>
    <property type="match status" value="1"/>
</dbReference>
<keyword evidence="7" id="KW-1185">Reference proteome</keyword>
<dbReference type="AlphaFoldDB" id="A0AAD5LH55"/>
<dbReference type="Proteomes" id="UP001209570">
    <property type="component" value="Unassembled WGS sequence"/>
</dbReference>
<dbReference type="GO" id="GO:0005634">
    <property type="term" value="C:nucleus"/>
    <property type="evidence" value="ECO:0007669"/>
    <property type="project" value="TreeGrafter"/>
</dbReference>
<protein>
    <recommendedName>
        <fullName evidence="2">Structural maintenance of chromosomes protein 5</fullName>
    </recommendedName>
</protein>
<comment type="similarity">
    <text evidence="1">Belongs to the SMC family. SMC5 subfamily.</text>
</comment>
<sequence>MATAIDHGGVDVDISSESCEEYLDGSIFRVKLHNFLTYTDAEFYPGPRLNLILGPNGTGKSSIVCALCVGLAGSTKLLGRADKVGQFVRHEKENGFTEIELYFESGNRVIRRKIFRDNKSIWYLDGREATLKQVTSLMDSAKIQIDNLCQFLPQDKVGEFSRMNPQQLLKATENAILDGELAATHDRIIELQREMHDKARLFAVEEEVRKLKLKLGKLDDEEEQKRFALQKLDPDAVRAADWVKRNQDKLKKKVWGPVVMEDLSEKESAMIRKLKGQSSNIRDIYERVCAEIEQEEAELAELEGFVHNGEDKINEIKDAWHSKLRGVVCQIDSSFKEFFRDIGCVGEIVLDDQDPV</sequence>